<dbReference type="SUPFAM" id="SSF56672">
    <property type="entry name" value="DNA/RNA polymerases"/>
    <property type="match status" value="1"/>
</dbReference>
<dbReference type="Proteomes" id="UP000887572">
    <property type="component" value="Unplaced"/>
</dbReference>
<name>A0A914H6I4_GLORO</name>
<accession>A0A914H6I4</accession>
<reference evidence="2" key="1">
    <citation type="submission" date="2022-11" db="UniProtKB">
        <authorList>
            <consortium name="WormBaseParasite"/>
        </authorList>
    </citation>
    <scope>IDENTIFICATION</scope>
</reference>
<dbReference type="AlphaFoldDB" id="A0A914H6I4"/>
<keyword evidence="1" id="KW-1185">Reference proteome</keyword>
<dbReference type="PANTHER" id="PTHR33568">
    <property type="entry name" value="DNA POLYMERASE"/>
    <property type="match status" value="1"/>
</dbReference>
<organism evidence="1 2">
    <name type="scientific">Globodera rostochiensis</name>
    <name type="common">Golden nematode worm</name>
    <name type="synonym">Heterodera rostochiensis</name>
    <dbReference type="NCBI Taxonomy" id="31243"/>
    <lineage>
        <taxon>Eukaryota</taxon>
        <taxon>Metazoa</taxon>
        <taxon>Ecdysozoa</taxon>
        <taxon>Nematoda</taxon>
        <taxon>Chromadorea</taxon>
        <taxon>Rhabditida</taxon>
        <taxon>Tylenchina</taxon>
        <taxon>Tylenchomorpha</taxon>
        <taxon>Tylenchoidea</taxon>
        <taxon>Heteroderidae</taxon>
        <taxon>Heteroderinae</taxon>
        <taxon>Globodera</taxon>
    </lineage>
</organism>
<evidence type="ECO:0000313" key="2">
    <source>
        <dbReference type="WBParaSite" id="Gr19_v10_g1427.t1"/>
    </source>
</evidence>
<proteinExistence type="predicted"/>
<dbReference type="InterPro" id="IPR043502">
    <property type="entry name" value="DNA/RNA_pol_sf"/>
</dbReference>
<dbReference type="PANTHER" id="PTHR33568:SF3">
    <property type="entry name" value="DNA-DIRECTED DNA POLYMERASE"/>
    <property type="match status" value="1"/>
</dbReference>
<sequence length="131" mass="14998">MVSIWTTAQARLKLYSYLELIDKSENCKLIYTDTDSVIFMHPKGKCPIKEGNFLGEMSKEYAKDKILEVVCAGPKQYALKLQKSDGKICKFGPTRESYVTSRPVNKDYKPVQKKGIILDDVNRTVLPYGYY</sequence>
<dbReference type="WBParaSite" id="Gr19_v10_g1427.t1">
    <property type="protein sequence ID" value="Gr19_v10_g1427.t1"/>
    <property type="gene ID" value="Gr19_v10_g1427"/>
</dbReference>
<dbReference type="Gene3D" id="3.90.1600.10">
    <property type="entry name" value="Palm domain of DNA polymerase"/>
    <property type="match status" value="1"/>
</dbReference>
<dbReference type="InterPro" id="IPR023211">
    <property type="entry name" value="DNA_pol_palm_dom_sf"/>
</dbReference>
<evidence type="ECO:0000313" key="1">
    <source>
        <dbReference type="Proteomes" id="UP000887572"/>
    </source>
</evidence>
<protein>
    <submittedName>
        <fullName evidence="2">DNA-directed DNA polymerase</fullName>
    </submittedName>
</protein>